<dbReference type="Gene3D" id="3.40.50.1390">
    <property type="entry name" value="Resolvase, N-terminal catalytic domain"/>
    <property type="match status" value="1"/>
</dbReference>
<dbReference type="GO" id="GO:0003677">
    <property type="term" value="F:DNA binding"/>
    <property type="evidence" value="ECO:0007669"/>
    <property type="project" value="InterPro"/>
</dbReference>
<organism evidence="4 5">
    <name type="scientific">Clostridium sartagoforme</name>
    <dbReference type="NCBI Taxonomy" id="84031"/>
    <lineage>
        <taxon>Bacteria</taxon>
        <taxon>Bacillati</taxon>
        <taxon>Bacillota</taxon>
        <taxon>Clostridia</taxon>
        <taxon>Eubacteriales</taxon>
        <taxon>Clostridiaceae</taxon>
        <taxon>Clostridium</taxon>
    </lineage>
</organism>
<feature type="domain" description="Recombinase" evidence="3">
    <location>
        <begin position="158"/>
        <end position="305"/>
    </location>
</feature>
<dbReference type="PANTHER" id="PTHR30461:SF23">
    <property type="entry name" value="DNA RECOMBINASE-RELATED"/>
    <property type="match status" value="1"/>
</dbReference>
<comment type="caution">
    <text evidence="4">The sequence shown here is derived from an EMBL/GenBank/DDBJ whole genome shotgun (WGS) entry which is preliminary data.</text>
</comment>
<accession>A0A4V3RLL9</accession>
<keyword evidence="5" id="KW-1185">Reference proteome</keyword>
<dbReference type="Gene3D" id="3.90.1750.20">
    <property type="entry name" value="Putative Large Serine Recombinase, Chain B, Domain 2"/>
    <property type="match status" value="1"/>
</dbReference>
<gene>
    <name evidence="4" type="ORF">E5347_05630</name>
</gene>
<dbReference type="PANTHER" id="PTHR30461">
    <property type="entry name" value="DNA-INVERTASE FROM LAMBDOID PROPHAGE"/>
    <property type="match status" value="1"/>
</dbReference>
<dbReference type="InterPro" id="IPR050639">
    <property type="entry name" value="SSR_resolvase"/>
</dbReference>
<feature type="domain" description="Resolvase/invertase-type recombinase catalytic" evidence="2">
    <location>
        <begin position="2"/>
        <end position="150"/>
    </location>
</feature>
<evidence type="ECO:0000313" key="5">
    <source>
        <dbReference type="Proteomes" id="UP000306888"/>
    </source>
</evidence>
<proteinExistence type="predicted"/>
<dbReference type="InterPro" id="IPR011109">
    <property type="entry name" value="DNA_bind_recombinase_dom"/>
</dbReference>
<reference evidence="4 5" key="1">
    <citation type="submission" date="2019-04" db="EMBL/GenBank/DDBJ databases">
        <title>Microbes associate with the intestines of laboratory mice.</title>
        <authorList>
            <person name="Navarre W."/>
            <person name="Wong E."/>
            <person name="Huang K."/>
            <person name="Tropini C."/>
            <person name="Ng K."/>
            <person name="Yu B."/>
        </authorList>
    </citation>
    <scope>NUCLEOTIDE SEQUENCE [LARGE SCALE GENOMIC DNA]</scope>
    <source>
        <strain evidence="4 5">NM50_B9-20</strain>
    </source>
</reference>
<evidence type="ECO:0000313" key="4">
    <source>
        <dbReference type="EMBL" id="TGY44290.1"/>
    </source>
</evidence>
<dbReference type="InterPro" id="IPR025827">
    <property type="entry name" value="Zn_ribbon_recom_dom"/>
</dbReference>
<evidence type="ECO:0000256" key="1">
    <source>
        <dbReference type="SAM" id="Coils"/>
    </source>
</evidence>
<name>A0A4V3RLL9_9CLOT</name>
<dbReference type="Pfam" id="PF07508">
    <property type="entry name" value="Recombinase"/>
    <property type="match status" value="1"/>
</dbReference>
<protein>
    <submittedName>
        <fullName evidence="4">Recombinase family protein</fullName>
    </submittedName>
</protein>
<dbReference type="InterPro" id="IPR038109">
    <property type="entry name" value="DNA_bind_recomb_sf"/>
</dbReference>
<dbReference type="Pfam" id="PF00239">
    <property type="entry name" value="Resolvase"/>
    <property type="match status" value="1"/>
</dbReference>
<dbReference type="EMBL" id="SRYR01000001">
    <property type="protein sequence ID" value="TGY44290.1"/>
    <property type="molecule type" value="Genomic_DNA"/>
</dbReference>
<dbReference type="SUPFAM" id="SSF53041">
    <property type="entry name" value="Resolvase-like"/>
    <property type="match status" value="1"/>
</dbReference>
<dbReference type="GO" id="GO:0000150">
    <property type="term" value="F:DNA strand exchange activity"/>
    <property type="evidence" value="ECO:0007669"/>
    <property type="project" value="InterPro"/>
</dbReference>
<dbReference type="InterPro" id="IPR006119">
    <property type="entry name" value="Resolv_N"/>
</dbReference>
<dbReference type="OrthoDB" id="9781670at2"/>
<dbReference type="SMART" id="SM00857">
    <property type="entry name" value="Resolvase"/>
    <property type="match status" value="1"/>
</dbReference>
<keyword evidence="1" id="KW-0175">Coiled coil</keyword>
<dbReference type="Pfam" id="PF13408">
    <property type="entry name" value="Zn_ribbon_recom"/>
    <property type="match status" value="1"/>
</dbReference>
<evidence type="ECO:0000259" key="3">
    <source>
        <dbReference type="PROSITE" id="PS51737"/>
    </source>
</evidence>
<dbReference type="PROSITE" id="PS51737">
    <property type="entry name" value="RECOMBINASE_DNA_BIND"/>
    <property type="match status" value="1"/>
</dbReference>
<evidence type="ECO:0000259" key="2">
    <source>
        <dbReference type="PROSITE" id="PS51736"/>
    </source>
</evidence>
<dbReference type="AlphaFoldDB" id="A0A4V3RLL9"/>
<dbReference type="PROSITE" id="PS51736">
    <property type="entry name" value="RECOMBINASES_3"/>
    <property type="match status" value="1"/>
</dbReference>
<dbReference type="InterPro" id="IPR036162">
    <property type="entry name" value="Resolvase-like_N_sf"/>
</dbReference>
<feature type="coiled-coil region" evidence="1">
    <location>
        <begin position="397"/>
        <end position="461"/>
    </location>
</feature>
<dbReference type="Proteomes" id="UP000306888">
    <property type="component" value="Unassembled WGS sequence"/>
</dbReference>
<sequence length="525" mass="60218">MNIAIYSRKSVYTSSGDSIENQIDLCKDYYLRMANSDKINFIIYEDEGFSGKNIKRPQFQNLLNDIKAKKIQVLLCYRLDRISRNVADFSSTLELLQKYNVDFVSIKEQFDTSTPMGRAMIHIASVFAQLERETIAERIRDNMIELSKTGRWLGGIPPLGFDAIRETYLDEELKEKSFSKLIINEEELKYIEVIYDKYLELKSLNKVSLFCMKNNISGKLGGSLERSGLGVILQNPVYVKSTYEVLTYLKNTGFSVFGEANGNGIFRYSQGTSEKIATVSNHKGVVDADKWLKVQGLIKNNLNPKLNSSISNVALLTRLLKCNKCGSNMIVKYGNKYKSNKRAFYYVCSNKSKSSGLKCDCKNIKGDVTEELVLNSINVYNKEQLLKELSKITKSPKENTSNDNKDLLKNIDTLEVKIKRLVQKLSLVDDLEISKIILSQIQDYKDEVKSLKSKLNNISIKEDNNSLSSSHLKNTLFILENFHEIIKEATIEEKRDVLFSIIEKIVWDEEWQKLNIIYKKIKDNR</sequence>
<dbReference type="CDD" id="cd03768">
    <property type="entry name" value="SR_ResInv"/>
    <property type="match status" value="1"/>
</dbReference>
<dbReference type="RefSeq" id="WP_136005379.1">
    <property type="nucleotide sequence ID" value="NZ_SRYR01000001.1"/>
</dbReference>